<dbReference type="Pfam" id="PF00809">
    <property type="entry name" value="Pterin_bind"/>
    <property type="match status" value="1"/>
</dbReference>
<comment type="pathway">
    <text evidence="3 9">Cofactor biosynthesis; tetrahydrofolate biosynthesis; 7,8-dihydrofolate from 2-amino-4-hydroxy-6-hydroxymethyl-7,8-dihydropteridine diphosphate and 4-aminobenzoate: step 1/2.</text>
</comment>
<dbReference type="InterPro" id="IPR011005">
    <property type="entry name" value="Dihydropteroate_synth-like_sf"/>
</dbReference>
<dbReference type="PROSITE" id="PS00792">
    <property type="entry name" value="DHPS_1"/>
    <property type="match status" value="1"/>
</dbReference>
<dbReference type="InterPro" id="IPR000489">
    <property type="entry name" value="Pterin-binding_dom"/>
</dbReference>
<organism evidence="11 12">
    <name type="scientific">Sphingomonas mollis</name>
    <dbReference type="NCBI Taxonomy" id="2795726"/>
    <lineage>
        <taxon>Bacteria</taxon>
        <taxon>Pseudomonadati</taxon>
        <taxon>Pseudomonadota</taxon>
        <taxon>Alphaproteobacteria</taxon>
        <taxon>Sphingomonadales</taxon>
        <taxon>Sphingomonadaceae</taxon>
        <taxon>Sphingomonas</taxon>
    </lineage>
</organism>
<dbReference type="InterPro" id="IPR045031">
    <property type="entry name" value="DHP_synth-like"/>
</dbReference>
<comment type="function">
    <text evidence="9">Catalyzes the condensation of para-aminobenzoate (pABA) with 6-hydroxymethyl-7,8-dihydropterin diphosphate (DHPt-PP) to form 7,8-dihydropteroate (H2Pte), the immediate precursor of folate derivatives.</text>
</comment>
<evidence type="ECO:0000313" key="11">
    <source>
        <dbReference type="EMBL" id="MBJ6122332.1"/>
    </source>
</evidence>
<dbReference type="EC" id="2.5.1.15" evidence="4 9"/>
<dbReference type="EMBL" id="JAELXS010000005">
    <property type="protein sequence ID" value="MBJ6122332.1"/>
    <property type="molecule type" value="Genomic_DNA"/>
</dbReference>
<accession>A0ABS0XQM9</accession>
<comment type="caution">
    <text evidence="11">The sequence shown here is derived from an EMBL/GenBank/DDBJ whole genome shotgun (WGS) entry which is preliminary data.</text>
</comment>
<keyword evidence="8 9" id="KW-0289">Folate biosynthesis</keyword>
<sequence>MIDWLRPVRFVDTPVGLDDGSVARLAGGLQWFAAYEVSEDGRRRTLPIDEAVALDERAALLHARIVASRPALTIGARTLKFDQPQVAGILNVTPDSFSDGGRHVDDPEHAAAAGVAMLAAGAALVDLGGESTRPGAAAVWEGDEIARTVPVIERLAGSGALVSIDTRKAAVMEAALAAGAGMVNDVSALLWDDRALDVVARAGCPVILMHSPDPAKGGHGRVAYADVVGEVFGWLEARIAAVVAAGVARDRIVVDPGIGFGKSLGDNLALINGLAAFHGLGCPIMLGASRKRMIGALADEAPVDRRLGGSIALALKGIEAGVQLLRVHDVAETVQAVKIWRGCRDRALVG</sequence>
<evidence type="ECO:0000256" key="5">
    <source>
        <dbReference type="ARBA" id="ARBA00022679"/>
    </source>
</evidence>
<dbReference type="InterPro" id="IPR006390">
    <property type="entry name" value="DHP_synth_dom"/>
</dbReference>
<keyword evidence="12" id="KW-1185">Reference proteome</keyword>
<evidence type="ECO:0000256" key="2">
    <source>
        <dbReference type="ARBA" id="ARBA00001946"/>
    </source>
</evidence>
<keyword evidence="6 9" id="KW-0479">Metal-binding</keyword>
<dbReference type="Proteomes" id="UP000640426">
    <property type="component" value="Unassembled WGS sequence"/>
</dbReference>
<dbReference type="PANTHER" id="PTHR20941:SF1">
    <property type="entry name" value="FOLIC ACID SYNTHESIS PROTEIN FOL1"/>
    <property type="match status" value="1"/>
</dbReference>
<dbReference type="GO" id="GO:0004156">
    <property type="term" value="F:dihydropteroate synthase activity"/>
    <property type="evidence" value="ECO:0007669"/>
    <property type="project" value="UniProtKB-EC"/>
</dbReference>
<dbReference type="Gene3D" id="3.20.20.20">
    <property type="entry name" value="Dihydropteroate synthase-like"/>
    <property type="match status" value="1"/>
</dbReference>
<keyword evidence="5 9" id="KW-0808">Transferase</keyword>
<evidence type="ECO:0000256" key="3">
    <source>
        <dbReference type="ARBA" id="ARBA00004763"/>
    </source>
</evidence>
<evidence type="ECO:0000256" key="4">
    <source>
        <dbReference type="ARBA" id="ARBA00012458"/>
    </source>
</evidence>
<dbReference type="PROSITE" id="PS00793">
    <property type="entry name" value="DHPS_2"/>
    <property type="match status" value="1"/>
</dbReference>
<evidence type="ECO:0000256" key="8">
    <source>
        <dbReference type="ARBA" id="ARBA00022909"/>
    </source>
</evidence>
<dbReference type="SUPFAM" id="SSF51717">
    <property type="entry name" value="Dihydropteroate synthetase-like"/>
    <property type="match status" value="1"/>
</dbReference>
<dbReference type="PROSITE" id="PS50972">
    <property type="entry name" value="PTERIN_BINDING"/>
    <property type="match status" value="1"/>
</dbReference>
<gene>
    <name evidence="11" type="primary">folP</name>
    <name evidence="11" type="ORF">JAO74_11075</name>
</gene>
<evidence type="ECO:0000256" key="1">
    <source>
        <dbReference type="ARBA" id="ARBA00000012"/>
    </source>
</evidence>
<dbReference type="PANTHER" id="PTHR20941">
    <property type="entry name" value="FOLATE SYNTHESIS PROTEINS"/>
    <property type="match status" value="1"/>
</dbReference>
<dbReference type="RefSeq" id="WP_199037989.1">
    <property type="nucleotide sequence ID" value="NZ_JAELXS010000005.1"/>
</dbReference>
<evidence type="ECO:0000256" key="6">
    <source>
        <dbReference type="ARBA" id="ARBA00022723"/>
    </source>
</evidence>
<reference evidence="12" key="1">
    <citation type="submission" date="2020-12" db="EMBL/GenBank/DDBJ databases">
        <title>Hymenobacter sp.</title>
        <authorList>
            <person name="Kim M.K."/>
        </authorList>
    </citation>
    <scope>NUCLEOTIDE SEQUENCE [LARGE SCALE GENOMIC DNA]</scope>
    <source>
        <strain evidence="12">BT553</strain>
    </source>
</reference>
<evidence type="ECO:0000259" key="10">
    <source>
        <dbReference type="PROSITE" id="PS50972"/>
    </source>
</evidence>
<name>A0ABS0XQM9_9SPHN</name>
<comment type="cofactor">
    <cofactor evidence="2 9">
        <name>Mg(2+)</name>
        <dbReference type="ChEBI" id="CHEBI:18420"/>
    </cofactor>
</comment>
<comment type="catalytic activity">
    <reaction evidence="1">
        <text>(7,8-dihydropterin-6-yl)methyl diphosphate + 4-aminobenzoate = 7,8-dihydropteroate + diphosphate</text>
        <dbReference type="Rhea" id="RHEA:19949"/>
        <dbReference type="ChEBI" id="CHEBI:17836"/>
        <dbReference type="ChEBI" id="CHEBI:17839"/>
        <dbReference type="ChEBI" id="CHEBI:33019"/>
        <dbReference type="ChEBI" id="CHEBI:72950"/>
        <dbReference type="EC" id="2.5.1.15"/>
    </reaction>
</comment>
<feature type="domain" description="Pterin-binding" evidence="10">
    <location>
        <begin position="84"/>
        <end position="338"/>
    </location>
</feature>
<evidence type="ECO:0000313" key="12">
    <source>
        <dbReference type="Proteomes" id="UP000640426"/>
    </source>
</evidence>
<comment type="similarity">
    <text evidence="9">Belongs to the DHPS family.</text>
</comment>
<evidence type="ECO:0000256" key="7">
    <source>
        <dbReference type="ARBA" id="ARBA00022842"/>
    </source>
</evidence>
<proteinExistence type="inferred from homology"/>
<dbReference type="NCBIfam" id="TIGR01496">
    <property type="entry name" value="DHPS"/>
    <property type="match status" value="1"/>
</dbReference>
<evidence type="ECO:0000256" key="9">
    <source>
        <dbReference type="RuleBase" id="RU361205"/>
    </source>
</evidence>
<protein>
    <recommendedName>
        <fullName evidence="4 9">Dihydropteroate synthase</fullName>
        <shortName evidence="9">DHPS</shortName>
        <ecNumber evidence="4 9">2.5.1.15</ecNumber>
    </recommendedName>
    <alternativeName>
        <fullName evidence="9">Dihydropteroate pyrophosphorylase</fullName>
    </alternativeName>
</protein>
<keyword evidence="7 9" id="KW-0460">Magnesium</keyword>